<keyword evidence="3" id="KW-0804">Transcription</keyword>
<feature type="domain" description="HTH luxR-type" evidence="4">
    <location>
        <begin position="213"/>
        <end position="278"/>
    </location>
</feature>
<dbReference type="RefSeq" id="WP_143535102.1">
    <property type="nucleotide sequence ID" value="NZ_FWFK01000004.1"/>
</dbReference>
<dbReference type="PANTHER" id="PTHR44688:SF16">
    <property type="entry name" value="DNA-BINDING TRANSCRIPTIONAL ACTIVATOR DEVR_DOSR"/>
    <property type="match status" value="1"/>
</dbReference>
<organism evidence="5 6">
    <name type="scientific">Roseivivax jejudonensis</name>
    <dbReference type="NCBI Taxonomy" id="1529041"/>
    <lineage>
        <taxon>Bacteria</taxon>
        <taxon>Pseudomonadati</taxon>
        <taxon>Pseudomonadota</taxon>
        <taxon>Alphaproteobacteria</taxon>
        <taxon>Rhodobacterales</taxon>
        <taxon>Roseobacteraceae</taxon>
        <taxon>Roseivivax</taxon>
    </lineage>
</organism>
<dbReference type="AlphaFoldDB" id="A0A1X6ZD90"/>
<dbReference type="Proteomes" id="UP000193570">
    <property type="component" value="Unassembled WGS sequence"/>
</dbReference>
<dbReference type="GO" id="GO:0006355">
    <property type="term" value="P:regulation of DNA-templated transcription"/>
    <property type="evidence" value="ECO:0007669"/>
    <property type="project" value="InterPro"/>
</dbReference>
<protein>
    <submittedName>
        <fullName evidence="5">Bacterial regulatory proteins, luxR family</fullName>
    </submittedName>
</protein>
<evidence type="ECO:0000256" key="3">
    <source>
        <dbReference type="ARBA" id="ARBA00023163"/>
    </source>
</evidence>
<dbReference type="Gene3D" id="1.10.10.10">
    <property type="entry name" value="Winged helix-like DNA-binding domain superfamily/Winged helix DNA-binding domain"/>
    <property type="match status" value="1"/>
</dbReference>
<dbReference type="EMBL" id="FWFK01000004">
    <property type="protein sequence ID" value="SLN46337.1"/>
    <property type="molecule type" value="Genomic_DNA"/>
</dbReference>
<dbReference type="GO" id="GO:0003677">
    <property type="term" value="F:DNA binding"/>
    <property type="evidence" value="ECO:0007669"/>
    <property type="project" value="UniProtKB-KW"/>
</dbReference>
<gene>
    <name evidence="5" type="ORF">ROJ8625_02240</name>
</gene>
<proteinExistence type="predicted"/>
<dbReference type="PROSITE" id="PS50043">
    <property type="entry name" value="HTH_LUXR_2"/>
    <property type="match status" value="1"/>
</dbReference>
<dbReference type="InterPro" id="IPR016032">
    <property type="entry name" value="Sig_transdc_resp-reg_C-effctor"/>
</dbReference>
<evidence type="ECO:0000256" key="2">
    <source>
        <dbReference type="ARBA" id="ARBA00023125"/>
    </source>
</evidence>
<evidence type="ECO:0000259" key="4">
    <source>
        <dbReference type="PROSITE" id="PS50043"/>
    </source>
</evidence>
<dbReference type="SMART" id="SM00421">
    <property type="entry name" value="HTH_LUXR"/>
    <property type="match status" value="1"/>
</dbReference>
<keyword evidence="1" id="KW-0805">Transcription regulation</keyword>
<name>A0A1X6ZD90_9RHOB</name>
<evidence type="ECO:0000256" key="1">
    <source>
        <dbReference type="ARBA" id="ARBA00023015"/>
    </source>
</evidence>
<dbReference type="OrthoDB" id="5497412at2"/>
<dbReference type="Pfam" id="PF00196">
    <property type="entry name" value="GerE"/>
    <property type="match status" value="1"/>
</dbReference>
<accession>A0A1X6ZD90</accession>
<dbReference type="PANTHER" id="PTHR44688">
    <property type="entry name" value="DNA-BINDING TRANSCRIPTIONAL ACTIVATOR DEVR_DOSR"/>
    <property type="match status" value="1"/>
</dbReference>
<reference evidence="5 6" key="1">
    <citation type="submission" date="2017-03" db="EMBL/GenBank/DDBJ databases">
        <authorList>
            <person name="Afonso C.L."/>
            <person name="Miller P.J."/>
            <person name="Scott M.A."/>
            <person name="Spackman E."/>
            <person name="Goraichik I."/>
            <person name="Dimitrov K.M."/>
            <person name="Suarez D.L."/>
            <person name="Swayne D.E."/>
        </authorList>
    </citation>
    <scope>NUCLEOTIDE SEQUENCE [LARGE SCALE GENOMIC DNA]</scope>
    <source>
        <strain evidence="5 6">CECT 8625</strain>
    </source>
</reference>
<dbReference type="InterPro" id="IPR036388">
    <property type="entry name" value="WH-like_DNA-bd_sf"/>
</dbReference>
<dbReference type="InterPro" id="IPR000792">
    <property type="entry name" value="Tscrpt_reg_LuxR_C"/>
</dbReference>
<sequence>MPKRTYRSRSDLVPFEGASDLHFRLARSFALITDWMGALTGQFGLDPVLTSLGRQTQAARVALYRYEPGSRRVSGVRSYCRATDTFDATIKGHLARFLVTHHGDALEHGSIWRLSELRRAPEFAVSPAAQEWSQRTDNHEASLIVLETCAEHTDFIELSFESAPRRSPEIPTILVTRALSDAWLLRTPGVMEALMPDPRRDRLADEGDIDPFSAGNPYALTSAERRVFHALSMGQPPKMIAETLGISIATVRSHLRSLYAKTGTTGQRELIAMVQQSAQEHA</sequence>
<keyword evidence="2" id="KW-0238">DNA-binding</keyword>
<evidence type="ECO:0000313" key="5">
    <source>
        <dbReference type="EMBL" id="SLN46337.1"/>
    </source>
</evidence>
<keyword evidence="6" id="KW-1185">Reference proteome</keyword>
<dbReference type="SUPFAM" id="SSF46894">
    <property type="entry name" value="C-terminal effector domain of the bipartite response regulators"/>
    <property type="match status" value="1"/>
</dbReference>
<dbReference type="CDD" id="cd06170">
    <property type="entry name" value="LuxR_C_like"/>
    <property type="match status" value="1"/>
</dbReference>
<evidence type="ECO:0000313" key="6">
    <source>
        <dbReference type="Proteomes" id="UP000193570"/>
    </source>
</evidence>
<dbReference type="PRINTS" id="PR00038">
    <property type="entry name" value="HTHLUXR"/>
</dbReference>